<keyword evidence="8 12" id="KW-0472">Membrane</keyword>
<feature type="transmembrane region" description="Helical" evidence="12">
    <location>
        <begin position="168"/>
        <end position="190"/>
    </location>
</feature>
<evidence type="ECO:0000256" key="7">
    <source>
        <dbReference type="ARBA" id="ARBA00023098"/>
    </source>
</evidence>
<dbReference type="GO" id="GO:0046474">
    <property type="term" value="P:glycerophospholipid biosynthetic process"/>
    <property type="evidence" value="ECO:0007669"/>
    <property type="project" value="TreeGrafter"/>
</dbReference>
<dbReference type="HOGENOM" id="CLU_051314_6_1_11"/>
<dbReference type="Pfam" id="PF01066">
    <property type="entry name" value="CDP-OH_P_transf"/>
    <property type="match status" value="1"/>
</dbReference>
<keyword evidence="3" id="KW-0444">Lipid biosynthesis</keyword>
<dbReference type="InterPro" id="IPR050324">
    <property type="entry name" value="CDP-alcohol_PTase-I"/>
</dbReference>
<comment type="caution">
    <text evidence="13">The sequence shown here is derived from an EMBL/GenBank/DDBJ whole genome shotgun (WGS) entry which is preliminary data.</text>
</comment>
<comment type="similarity">
    <text evidence="2 11">Belongs to the CDP-alcohol phosphatidyltransferase class-I family.</text>
</comment>
<dbReference type="InterPro" id="IPR043130">
    <property type="entry name" value="CDP-OH_PTrfase_TM_dom"/>
</dbReference>
<organism evidence="13 14">
    <name type="scientific">Parascardovia denticolens DSM 10105 = JCM 12538</name>
    <dbReference type="NCBI Taxonomy" id="864564"/>
    <lineage>
        <taxon>Bacteria</taxon>
        <taxon>Bacillati</taxon>
        <taxon>Actinomycetota</taxon>
        <taxon>Actinomycetes</taxon>
        <taxon>Bifidobacteriales</taxon>
        <taxon>Bifidobacteriaceae</taxon>
        <taxon>Parascardovia</taxon>
    </lineage>
</organism>
<comment type="subcellular location">
    <subcellularLocation>
        <location evidence="1">Membrane</location>
        <topology evidence="1">Multi-pass membrane protein</topology>
    </subcellularLocation>
</comment>
<accession>E6JYL6</accession>
<evidence type="ECO:0000313" key="13">
    <source>
        <dbReference type="EMBL" id="EFT83843.1"/>
    </source>
</evidence>
<evidence type="ECO:0000256" key="6">
    <source>
        <dbReference type="ARBA" id="ARBA00022989"/>
    </source>
</evidence>
<evidence type="ECO:0000256" key="5">
    <source>
        <dbReference type="ARBA" id="ARBA00022692"/>
    </source>
</evidence>
<name>E6JYL6_PARDN</name>
<keyword evidence="9" id="KW-0594">Phospholipid biosynthesis</keyword>
<dbReference type="PIRSF" id="PIRSF000847">
    <property type="entry name" value="Phos_ph_gly_syn"/>
    <property type="match status" value="1"/>
</dbReference>
<evidence type="ECO:0000313" key="14">
    <source>
        <dbReference type="Proteomes" id="UP000004946"/>
    </source>
</evidence>
<dbReference type="KEGG" id="pdo:PSDT_0785"/>
<dbReference type="Proteomes" id="UP000004946">
    <property type="component" value="Chromosome"/>
</dbReference>
<dbReference type="PANTHER" id="PTHR14269:SF62">
    <property type="entry name" value="CDP-DIACYLGLYCEROL--GLYCEROL-3-PHOSPHATE 3-PHOSPHATIDYLTRANSFERASE 1, CHLOROPLASTIC"/>
    <property type="match status" value="1"/>
</dbReference>
<gene>
    <name evidence="13" type="ORF">HMPREF0620_0848</name>
</gene>
<dbReference type="InterPro" id="IPR004570">
    <property type="entry name" value="Phosphatidylglycerol_P_synth"/>
</dbReference>
<evidence type="ECO:0000256" key="2">
    <source>
        <dbReference type="ARBA" id="ARBA00010441"/>
    </source>
</evidence>
<sequence length="211" mass="23353">MTIMTDEESRLDAQKEEELKPKNVVFTIPNFVSLLRLISIPVISYLIYREQMWAALVVLAFSGLTDGLDGFLARRLHQVSKFGQLLDPIADRLLILCTVLAFGLAGLLPWWLLGAIALRDFIMAIEVVIIAQYDYGPLPVNFVGKVGTALLMIAIPCLIVADISKGDFFTALHLLAVAGVIWGVVCYWVAGGVYLKQGYDILRLERTKKAA</sequence>
<evidence type="ECO:0000256" key="4">
    <source>
        <dbReference type="ARBA" id="ARBA00022679"/>
    </source>
</evidence>
<keyword evidence="10" id="KW-1208">Phospholipid metabolism</keyword>
<evidence type="ECO:0000256" key="1">
    <source>
        <dbReference type="ARBA" id="ARBA00004141"/>
    </source>
</evidence>
<dbReference type="AlphaFoldDB" id="E6JYL6"/>
<dbReference type="GO" id="GO:0016020">
    <property type="term" value="C:membrane"/>
    <property type="evidence" value="ECO:0007669"/>
    <property type="project" value="UniProtKB-SubCell"/>
</dbReference>
<dbReference type="PANTHER" id="PTHR14269">
    <property type="entry name" value="CDP-DIACYLGLYCEROL--GLYCEROL-3-PHOSPHATE 3-PHOSPHATIDYLTRANSFERASE-RELATED"/>
    <property type="match status" value="1"/>
</dbReference>
<dbReference type="EMBL" id="AEON01000001">
    <property type="protein sequence ID" value="EFT83843.1"/>
    <property type="molecule type" value="Genomic_DNA"/>
</dbReference>
<keyword evidence="5 12" id="KW-0812">Transmembrane</keyword>
<protein>
    <submittedName>
        <fullName evidence="13">Putative CDP-diacylglycerol--glycerol-3-phosphate 3-phosphatidyltransferase</fullName>
    </submittedName>
</protein>
<evidence type="ECO:0000256" key="9">
    <source>
        <dbReference type="ARBA" id="ARBA00023209"/>
    </source>
</evidence>
<dbReference type="PATRIC" id="fig|864564.6.peg.865"/>
<dbReference type="eggNOG" id="COG0558">
    <property type="taxonomic scope" value="Bacteria"/>
</dbReference>
<feature type="transmembrane region" description="Helical" evidence="12">
    <location>
        <begin position="142"/>
        <end position="161"/>
    </location>
</feature>
<evidence type="ECO:0000256" key="8">
    <source>
        <dbReference type="ARBA" id="ARBA00023136"/>
    </source>
</evidence>
<feature type="transmembrane region" description="Helical" evidence="12">
    <location>
        <begin position="53"/>
        <end position="72"/>
    </location>
</feature>
<dbReference type="Gene3D" id="1.20.120.1760">
    <property type="match status" value="1"/>
</dbReference>
<feature type="transmembrane region" description="Helical" evidence="12">
    <location>
        <begin position="24"/>
        <end position="47"/>
    </location>
</feature>
<keyword evidence="14" id="KW-1185">Reference proteome</keyword>
<dbReference type="PROSITE" id="PS00379">
    <property type="entry name" value="CDP_ALCOHOL_P_TRANSF"/>
    <property type="match status" value="1"/>
</dbReference>
<evidence type="ECO:0000256" key="12">
    <source>
        <dbReference type="SAM" id="Phobius"/>
    </source>
</evidence>
<feature type="transmembrane region" description="Helical" evidence="12">
    <location>
        <begin position="93"/>
        <end position="113"/>
    </location>
</feature>
<reference evidence="13 14" key="1">
    <citation type="submission" date="2010-12" db="EMBL/GenBank/DDBJ databases">
        <authorList>
            <person name="Muzny D."/>
            <person name="Qin X."/>
            <person name="Buhay C."/>
            <person name="Dugan-Rocha S."/>
            <person name="Ding Y."/>
            <person name="Chen G."/>
            <person name="Hawes A."/>
            <person name="Holder M."/>
            <person name="Jhangiani S."/>
            <person name="Johnson A."/>
            <person name="Khan Z."/>
            <person name="Li Z."/>
            <person name="Liu W."/>
            <person name="Liu X."/>
            <person name="Perez L."/>
            <person name="Shen H."/>
            <person name="Wang Q."/>
            <person name="Watt J."/>
            <person name="Xi L."/>
            <person name="Xin Y."/>
            <person name="Zhou J."/>
            <person name="Deng J."/>
            <person name="Jiang H."/>
            <person name="Liu Y."/>
            <person name="Qu J."/>
            <person name="Song X.-Z."/>
            <person name="Zhang L."/>
            <person name="Villasana D."/>
            <person name="Johnson A."/>
            <person name="Liu J."/>
            <person name="Liyanage D."/>
            <person name="Lorensuhewa L."/>
            <person name="Robinson T."/>
            <person name="Song A."/>
            <person name="Song B.-B."/>
            <person name="Dinh H."/>
            <person name="Thornton R."/>
            <person name="Coyle M."/>
            <person name="Francisco L."/>
            <person name="Jackson L."/>
            <person name="Javaid M."/>
            <person name="Korchina V."/>
            <person name="Kovar C."/>
            <person name="Mata R."/>
            <person name="Mathew T."/>
            <person name="Ngo R."/>
            <person name="Nguyen L."/>
            <person name="Nguyen N."/>
            <person name="Okwuonu G."/>
            <person name="Ongeri F."/>
            <person name="Pham C."/>
            <person name="Simmons D."/>
            <person name="Wilczek-Boney K."/>
            <person name="Hale W."/>
            <person name="Jakkamsetti A."/>
            <person name="Pham P."/>
            <person name="Ruth R."/>
            <person name="San Lucas F."/>
            <person name="Warren J."/>
            <person name="Zhang J."/>
            <person name="Zhao Z."/>
            <person name="Zhou C."/>
            <person name="Zhu D."/>
            <person name="Lee S."/>
            <person name="Bess C."/>
            <person name="Blankenburg K."/>
            <person name="Forbes L."/>
            <person name="Fu Q."/>
            <person name="Gubbala S."/>
            <person name="Hirani K."/>
            <person name="Jayaseelan J.C."/>
            <person name="Lara F."/>
            <person name="Munidasa M."/>
            <person name="Palculict T."/>
            <person name="Patil S."/>
            <person name="Pu L.-L."/>
            <person name="Saada N."/>
            <person name="Tang L."/>
            <person name="Weissenberger G."/>
            <person name="Zhu Y."/>
            <person name="Hemphill L."/>
            <person name="Shang Y."/>
            <person name="Youmans B."/>
            <person name="Ayvaz T."/>
            <person name="Ross M."/>
            <person name="Santibanez J."/>
            <person name="Aqrawi P."/>
            <person name="Gross S."/>
            <person name="Joshi V."/>
            <person name="Fowler G."/>
            <person name="Nazareth L."/>
            <person name="Reid J."/>
            <person name="Worley K."/>
            <person name="Petrosino J."/>
            <person name="Highlander S."/>
            <person name="Gibbs R."/>
        </authorList>
    </citation>
    <scope>NUCLEOTIDE SEQUENCE [LARGE SCALE GENOMIC DNA]</scope>
    <source>
        <strain evidence="13 14">DSM 10105</strain>
    </source>
</reference>
<keyword evidence="7" id="KW-0443">Lipid metabolism</keyword>
<evidence type="ECO:0000256" key="10">
    <source>
        <dbReference type="ARBA" id="ARBA00023264"/>
    </source>
</evidence>
<evidence type="ECO:0000256" key="11">
    <source>
        <dbReference type="RuleBase" id="RU003750"/>
    </source>
</evidence>
<dbReference type="UniPathway" id="UPA00085"/>
<dbReference type="GO" id="GO:0008444">
    <property type="term" value="F:CDP-diacylglycerol-glycerol-3-phosphate 3-phosphatidyltransferase activity"/>
    <property type="evidence" value="ECO:0007669"/>
    <property type="project" value="InterPro"/>
</dbReference>
<dbReference type="InterPro" id="IPR048254">
    <property type="entry name" value="CDP_ALCOHOL_P_TRANSF_CS"/>
</dbReference>
<evidence type="ECO:0000256" key="3">
    <source>
        <dbReference type="ARBA" id="ARBA00022516"/>
    </source>
</evidence>
<proteinExistence type="inferred from homology"/>
<keyword evidence="4 11" id="KW-0808">Transferase</keyword>
<dbReference type="InterPro" id="IPR000462">
    <property type="entry name" value="CDP-OH_P_trans"/>
</dbReference>
<keyword evidence="6 12" id="KW-1133">Transmembrane helix</keyword>